<sequence length="153" mass="18134">MADFDRERWEDQQRQQEVVRNYRRICMIVAPQLEEPLRTPTPAEFYSNIQIDDDSDDEQWSEDIHPRERITHLSYESTLTVINALVEARCLELSDHFRMLRELDQELFDLVNAPPEEILSPNEDLEMLQAVFPDARQSPLRMEDLIAGHIRLN</sequence>
<protein>
    <submittedName>
        <fullName evidence="1">Uncharacterized protein</fullName>
    </submittedName>
</protein>
<organism evidence="1 2">
    <name type="scientific">Cercospora kikuchii</name>
    <dbReference type="NCBI Taxonomy" id="84275"/>
    <lineage>
        <taxon>Eukaryota</taxon>
        <taxon>Fungi</taxon>
        <taxon>Dikarya</taxon>
        <taxon>Ascomycota</taxon>
        <taxon>Pezizomycotina</taxon>
        <taxon>Dothideomycetes</taxon>
        <taxon>Dothideomycetidae</taxon>
        <taxon>Mycosphaerellales</taxon>
        <taxon>Mycosphaerellaceae</taxon>
        <taxon>Cercospora</taxon>
    </lineage>
</organism>
<evidence type="ECO:0000313" key="2">
    <source>
        <dbReference type="Proteomes" id="UP000825890"/>
    </source>
</evidence>
<dbReference type="Proteomes" id="UP000825890">
    <property type="component" value="Unassembled WGS sequence"/>
</dbReference>
<evidence type="ECO:0000313" key="1">
    <source>
        <dbReference type="EMBL" id="GIZ42009.1"/>
    </source>
</evidence>
<accession>A0A9P3CD16</accession>
<dbReference type="GeneID" id="68290865"/>
<dbReference type="OrthoDB" id="3649509at2759"/>
<dbReference type="RefSeq" id="XP_044656496.1">
    <property type="nucleotide sequence ID" value="XM_044800561.1"/>
</dbReference>
<proteinExistence type="predicted"/>
<reference evidence="1 2" key="1">
    <citation type="submission" date="2021-01" db="EMBL/GenBank/DDBJ databases">
        <title>Cercospora kikuchii MAFF 305040 whole genome shotgun sequence.</title>
        <authorList>
            <person name="Kashiwa T."/>
            <person name="Suzuki T."/>
        </authorList>
    </citation>
    <scope>NUCLEOTIDE SEQUENCE [LARGE SCALE GENOMIC DNA]</scope>
    <source>
        <strain evidence="1 2">MAFF 305040</strain>
    </source>
</reference>
<comment type="caution">
    <text evidence="1">The sequence shown here is derived from an EMBL/GenBank/DDBJ whole genome shotgun (WGS) entry which is preliminary data.</text>
</comment>
<gene>
    <name evidence="1" type="ORF">CKM354_000529000</name>
</gene>
<dbReference type="EMBL" id="BOLY01000003">
    <property type="protein sequence ID" value="GIZ42009.1"/>
    <property type="molecule type" value="Genomic_DNA"/>
</dbReference>
<keyword evidence="2" id="KW-1185">Reference proteome</keyword>
<name>A0A9P3CD16_9PEZI</name>
<dbReference type="AlphaFoldDB" id="A0A9P3CD16"/>